<dbReference type="EMBL" id="CP065668">
    <property type="protein sequence ID" value="QPS07769.1"/>
    <property type="molecule type" value="Genomic_DNA"/>
</dbReference>
<organism evidence="1 2">
    <name type="scientific">Delftia acidovorans</name>
    <name type="common">Pseudomonas acidovorans</name>
    <name type="synonym">Comamonas acidovorans</name>
    <dbReference type="NCBI Taxonomy" id="80866"/>
    <lineage>
        <taxon>Bacteria</taxon>
        <taxon>Pseudomonadati</taxon>
        <taxon>Pseudomonadota</taxon>
        <taxon>Betaproteobacteria</taxon>
        <taxon>Burkholderiales</taxon>
        <taxon>Comamonadaceae</taxon>
        <taxon>Delftia</taxon>
    </lineage>
</organism>
<gene>
    <name evidence="1" type="ORF">I6G66_26430</name>
</gene>
<dbReference type="Gene3D" id="2.115.10.20">
    <property type="entry name" value="Glycosyl hydrolase domain, family 43"/>
    <property type="match status" value="1"/>
</dbReference>
<proteinExistence type="predicted"/>
<evidence type="ECO:0000313" key="2">
    <source>
        <dbReference type="Proteomes" id="UP000594778"/>
    </source>
</evidence>
<dbReference type="Proteomes" id="UP000594778">
    <property type="component" value="Chromosome"/>
</dbReference>
<accession>A0A7T2S2P3</accession>
<name>A0A7T2S2P3_DELAC</name>
<reference evidence="1 2" key="1">
    <citation type="submission" date="2020-12" db="EMBL/GenBank/DDBJ databases">
        <title>FDA dAtabase for Regulatory Grade micrObial Sequences (FDA-ARGOS): Supporting development and validation of Infectious Disease Dx tests.</title>
        <authorList>
            <person name="Sproer C."/>
            <person name="Gronow S."/>
            <person name="Severitt S."/>
            <person name="Schroder I."/>
            <person name="Tallon L."/>
            <person name="Sadzewicz L."/>
            <person name="Zhao X."/>
            <person name="Boylan J."/>
            <person name="Ott S."/>
            <person name="Bowen H."/>
            <person name="Vavikolanu K."/>
            <person name="Mehta A."/>
            <person name="Aluvathingal J."/>
            <person name="Nadendla S."/>
            <person name="Lowell S."/>
            <person name="Myers T."/>
            <person name="Yan Y."/>
            <person name="Sichtig H."/>
        </authorList>
    </citation>
    <scope>NUCLEOTIDE SEQUENCE [LARGE SCALE GENOMIC DNA]</scope>
    <source>
        <strain evidence="1 2">FDAARGOS_909</strain>
    </source>
</reference>
<dbReference type="SUPFAM" id="SSF75005">
    <property type="entry name" value="Arabinanase/levansucrase/invertase"/>
    <property type="match status" value="1"/>
</dbReference>
<dbReference type="AlphaFoldDB" id="A0A7T2S2P3"/>
<dbReference type="InterPro" id="IPR023296">
    <property type="entry name" value="Glyco_hydro_beta-prop_sf"/>
</dbReference>
<protein>
    <recommendedName>
        <fullName evidence="3">Glycosidase</fullName>
    </recommendedName>
</protein>
<dbReference type="RefSeq" id="WP_197955247.1">
    <property type="nucleotide sequence ID" value="NZ_CP065668.1"/>
</dbReference>
<evidence type="ECO:0000313" key="1">
    <source>
        <dbReference type="EMBL" id="QPS07769.1"/>
    </source>
</evidence>
<evidence type="ECO:0008006" key="3">
    <source>
        <dbReference type="Google" id="ProtNLM"/>
    </source>
</evidence>
<sequence length="304" mass="33827">MKITRLGTHPIILPALHPSLGGNINGPSLIRVPAWVDAPLGRYYLYFAHHHGRHIRLAYADDPEGPWTLHAPGALQLQESTCLDHVASPDVHIDEASRSIRMYFHGVAFADRDATDGHEKLFGEASWWIGNQRTKVATSSDGLHFSARPEPLGASYFRVFRYGDWTYALAMPGVLYRSRDGLGSFEVGPICFGPAFRHCAVIVRDDLLHVFHTEVGHTPERILHSTIDLRPDWQHWCATSAATVLQPETAWEGATLPLKPSVRGAVYEPVRELRDPALFEEDGRLFLLYSVAGESGIAIARVDL</sequence>